<keyword evidence="1" id="KW-1133">Transmembrane helix</keyword>
<proteinExistence type="predicted"/>
<feature type="transmembrane region" description="Helical" evidence="1">
    <location>
        <begin position="72"/>
        <end position="92"/>
    </location>
</feature>
<dbReference type="AlphaFoldDB" id="A0A3M8F9A6"/>
<reference evidence="2 3" key="1">
    <citation type="journal article" date="2014" name="Genome Announc.">
        <title>Draft Genome Sequence of Streptomyces fradiae ATCC 19609, a Strain Highly Sensitive to Antibiotics.</title>
        <authorList>
            <person name="Bekker O.B."/>
            <person name="Klimina K.M."/>
            <person name="Vatlin A.A."/>
            <person name="Zakharevich N.V."/>
            <person name="Kasianov A.S."/>
            <person name="Danilenko V.N."/>
        </authorList>
    </citation>
    <scope>NUCLEOTIDE SEQUENCE [LARGE SCALE GENOMIC DNA]</scope>
    <source>
        <strain evidence="2 3">ATCC 19609</strain>
    </source>
</reference>
<protein>
    <submittedName>
        <fullName evidence="2">Uncharacterized protein</fullName>
    </submittedName>
</protein>
<dbReference type="Proteomes" id="UP000028058">
    <property type="component" value="Unassembled WGS sequence"/>
</dbReference>
<evidence type="ECO:0000256" key="1">
    <source>
        <dbReference type="SAM" id="Phobius"/>
    </source>
</evidence>
<organism evidence="2 3">
    <name type="scientific">Streptomyces xinghaiensis</name>
    <dbReference type="NCBI Taxonomy" id="1038928"/>
    <lineage>
        <taxon>Bacteria</taxon>
        <taxon>Bacillati</taxon>
        <taxon>Actinomycetota</taxon>
        <taxon>Actinomycetes</taxon>
        <taxon>Kitasatosporales</taxon>
        <taxon>Streptomycetaceae</taxon>
        <taxon>Streptomyces</taxon>
    </lineage>
</organism>
<comment type="caution">
    <text evidence="2">The sequence shown here is derived from an EMBL/GenBank/DDBJ whole genome shotgun (WGS) entry which is preliminary data.</text>
</comment>
<name>A0A3M8F9A6_9ACTN</name>
<evidence type="ECO:0000313" key="2">
    <source>
        <dbReference type="EMBL" id="RKM96403.1"/>
    </source>
</evidence>
<feature type="transmembrane region" description="Helical" evidence="1">
    <location>
        <begin position="15"/>
        <end position="34"/>
    </location>
</feature>
<dbReference type="EMBL" id="JNAD02000004">
    <property type="protein sequence ID" value="RKM96403.1"/>
    <property type="molecule type" value="Genomic_DNA"/>
</dbReference>
<evidence type="ECO:0000313" key="3">
    <source>
        <dbReference type="Proteomes" id="UP000028058"/>
    </source>
</evidence>
<keyword evidence="1" id="KW-0812">Transmembrane</keyword>
<keyword evidence="1" id="KW-0472">Membrane</keyword>
<keyword evidence="3" id="KW-1185">Reference proteome</keyword>
<sequence length="132" mass="13594">MQTLSDRQHSTRGTVWPLLAGAAAGIGGLGAVLALTGSASPLRAPFTLFFLLAAPAAAIAAVLTGPDPLSRWVIAVAGAIAVDVLVAQSMLALRLWSARGGIAVVAGLSAVLFLYATLRRRREHTAARSRIL</sequence>
<dbReference type="RefSeq" id="WP_043463290.1">
    <property type="nucleotide sequence ID" value="NZ_CP134822.1"/>
</dbReference>
<feature type="transmembrane region" description="Helical" evidence="1">
    <location>
        <begin position="98"/>
        <end position="118"/>
    </location>
</feature>
<gene>
    <name evidence="2" type="ORF">SFRA_009985</name>
</gene>
<feature type="transmembrane region" description="Helical" evidence="1">
    <location>
        <begin position="46"/>
        <end position="65"/>
    </location>
</feature>
<accession>A0A3M8F9A6</accession>